<dbReference type="InterPro" id="IPR039424">
    <property type="entry name" value="SBP_5"/>
</dbReference>
<feature type="domain" description="Solute-binding protein family 5" evidence="5">
    <location>
        <begin position="87"/>
        <end position="451"/>
    </location>
</feature>
<dbReference type="GO" id="GO:0042597">
    <property type="term" value="C:periplasmic space"/>
    <property type="evidence" value="ECO:0007669"/>
    <property type="project" value="UniProtKB-ARBA"/>
</dbReference>
<dbReference type="CDD" id="cd08514">
    <property type="entry name" value="PBP2_AppA_like"/>
    <property type="match status" value="1"/>
</dbReference>
<feature type="signal peptide" evidence="4">
    <location>
        <begin position="1"/>
        <end position="26"/>
    </location>
</feature>
<dbReference type="Gene3D" id="3.10.105.10">
    <property type="entry name" value="Dipeptide-binding Protein, Domain 3"/>
    <property type="match status" value="1"/>
</dbReference>
<sequence length="545" mass="62664">MRLKKRAKTKGTCILFLCLFLAGGCAKKTVRDSSEEAGAFSYGDALVTPSIADAIQLNPVLCADSSSGDIVGLLFNGLVKYDKDIKLTGDLAQSWKVTEGGLVITFYLRKGVRWHDGREFTSEDVKFTYERLIDPKVKTPFSSDFERVKSLETPDKYTVVVTYKEPFAPGLASWGMGIVPKHLFEKGDFNTNPCNRRPVGTGPYIFKKWVTDEKIELEANPDYFEGKPFISKYIYRIISDQSVQLSELEKGTVDYMGLNSFQYSTESRTLPEKYQINVFRYPSINSYTYLGYNIESPFFKDVKVRQALACAINKKDMIKGVIQGFGKPITGPYPPAFWAYNNQAREYAYNPDKARRALESLGWKDSDGDGILEKNGIPFRFTLITNQGNKERELCATIIQEDFKKIGIDVSIRILEWSTFLQEYVNKKKFDALILGWNLSLDPDQYSMWHSSQIEKGYNFVSYKNKEVDRLLEEGRKIFDQGKRKKIYNRIHAVLAEEQPYSFLYVRDSFPVIHKRFRGIKVEPAGIEYNFVKWYVPRSEQRYAQ</sequence>
<dbReference type="GO" id="GO:0015833">
    <property type="term" value="P:peptide transport"/>
    <property type="evidence" value="ECO:0007669"/>
    <property type="project" value="TreeGrafter"/>
</dbReference>
<keyword evidence="3 4" id="KW-0732">Signal</keyword>
<evidence type="ECO:0000256" key="2">
    <source>
        <dbReference type="ARBA" id="ARBA00022448"/>
    </source>
</evidence>
<evidence type="ECO:0000313" key="6">
    <source>
        <dbReference type="EMBL" id="PIZ16686.1"/>
    </source>
</evidence>
<name>A0A2M7SAV7_9BACT</name>
<organism evidence="6 7">
    <name type="scientific">Candidatus Desantisbacteria bacterium CG_4_10_14_0_8_um_filter_48_22</name>
    <dbReference type="NCBI Taxonomy" id="1974543"/>
    <lineage>
        <taxon>Bacteria</taxon>
        <taxon>Candidatus Desantisiibacteriota</taxon>
    </lineage>
</organism>
<comment type="similarity">
    <text evidence="1">Belongs to the bacterial solute-binding protein 5 family.</text>
</comment>
<evidence type="ECO:0000313" key="7">
    <source>
        <dbReference type="Proteomes" id="UP000229307"/>
    </source>
</evidence>
<reference evidence="7" key="1">
    <citation type="submission" date="2017-09" db="EMBL/GenBank/DDBJ databases">
        <title>Depth-based differentiation of microbial function through sediment-hosted aquifers and enrichment of novel symbionts in the deep terrestrial subsurface.</title>
        <authorList>
            <person name="Probst A.J."/>
            <person name="Ladd B."/>
            <person name="Jarett J.K."/>
            <person name="Geller-Mcgrath D.E."/>
            <person name="Sieber C.M.K."/>
            <person name="Emerson J.B."/>
            <person name="Anantharaman K."/>
            <person name="Thomas B.C."/>
            <person name="Malmstrom R."/>
            <person name="Stieglmeier M."/>
            <person name="Klingl A."/>
            <person name="Woyke T."/>
            <person name="Ryan C.M."/>
            <person name="Banfield J.F."/>
        </authorList>
    </citation>
    <scope>NUCLEOTIDE SEQUENCE [LARGE SCALE GENOMIC DNA]</scope>
</reference>
<dbReference type="FunFam" id="3.10.105.10:FF:000006">
    <property type="entry name" value="Peptide ABC transporter substrate-binding protein"/>
    <property type="match status" value="1"/>
</dbReference>
<evidence type="ECO:0000256" key="4">
    <source>
        <dbReference type="SAM" id="SignalP"/>
    </source>
</evidence>
<dbReference type="GO" id="GO:0043190">
    <property type="term" value="C:ATP-binding cassette (ABC) transporter complex"/>
    <property type="evidence" value="ECO:0007669"/>
    <property type="project" value="InterPro"/>
</dbReference>
<dbReference type="InterPro" id="IPR000914">
    <property type="entry name" value="SBP_5_dom"/>
</dbReference>
<dbReference type="Gene3D" id="3.90.76.10">
    <property type="entry name" value="Dipeptide-binding Protein, Domain 1"/>
    <property type="match status" value="1"/>
</dbReference>
<proteinExistence type="inferred from homology"/>
<evidence type="ECO:0000259" key="5">
    <source>
        <dbReference type="Pfam" id="PF00496"/>
    </source>
</evidence>
<dbReference type="InterPro" id="IPR030678">
    <property type="entry name" value="Peptide/Ni-bd"/>
</dbReference>
<dbReference type="AlphaFoldDB" id="A0A2M7SAV7"/>
<dbReference type="Pfam" id="PF00496">
    <property type="entry name" value="SBP_bac_5"/>
    <property type="match status" value="1"/>
</dbReference>
<comment type="caution">
    <text evidence="6">The sequence shown here is derived from an EMBL/GenBank/DDBJ whole genome shotgun (WGS) entry which is preliminary data.</text>
</comment>
<evidence type="ECO:0000256" key="3">
    <source>
        <dbReference type="ARBA" id="ARBA00022729"/>
    </source>
</evidence>
<dbReference type="EMBL" id="PFMR01000171">
    <property type="protein sequence ID" value="PIZ16686.1"/>
    <property type="molecule type" value="Genomic_DNA"/>
</dbReference>
<gene>
    <name evidence="6" type="ORF">COY52_06490</name>
</gene>
<dbReference type="GO" id="GO:1904680">
    <property type="term" value="F:peptide transmembrane transporter activity"/>
    <property type="evidence" value="ECO:0007669"/>
    <property type="project" value="TreeGrafter"/>
</dbReference>
<dbReference type="PANTHER" id="PTHR30290">
    <property type="entry name" value="PERIPLASMIC BINDING COMPONENT OF ABC TRANSPORTER"/>
    <property type="match status" value="1"/>
</dbReference>
<dbReference type="PROSITE" id="PS51257">
    <property type="entry name" value="PROKAR_LIPOPROTEIN"/>
    <property type="match status" value="1"/>
</dbReference>
<dbReference type="Proteomes" id="UP000229307">
    <property type="component" value="Unassembled WGS sequence"/>
</dbReference>
<dbReference type="PIRSF" id="PIRSF002741">
    <property type="entry name" value="MppA"/>
    <property type="match status" value="1"/>
</dbReference>
<dbReference type="Gene3D" id="3.40.190.10">
    <property type="entry name" value="Periplasmic binding protein-like II"/>
    <property type="match status" value="1"/>
</dbReference>
<accession>A0A2M7SAV7</accession>
<dbReference type="SUPFAM" id="SSF53850">
    <property type="entry name" value="Periplasmic binding protein-like II"/>
    <property type="match status" value="1"/>
</dbReference>
<dbReference type="PANTHER" id="PTHR30290:SF9">
    <property type="entry name" value="OLIGOPEPTIDE-BINDING PROTEIN APPA"/>
    <property type="match status" value="1"/>
</dbReference>
<keyword evidence="2" id="KW-0813">Transport</keyword>
<feature type="chain" id="PRO_5014941579" evidence="4">
    <location>
        <begin position="27"/>
        <end position="545"/>
    </location>
</feature>
<protein>
    <submittedName>
        <fullName evidence="6">Peptide-binding protein</fullName>
    </submittedName>
</protein>
<evidence type="ECO:0000256" key="1">
    <source>
        <dbReference type="ARBA" id="ARBA00005695"/>
    </source>
</evidence>